<dbReference type="EMBL" id="PDCK01000041">
    <property type="protein sequence ID" value="PRQ43948.1"/>
    <property type="molecule type" value="Genomic_DNA"/>
</dbReference>
<reference evidence="2 3" key="1">
    <citation type="journal article" date="2018" name="Nat. Genet.">
        <title>The Rosa genome provides new insights in the design of modern roses.</title>
        <authorList>
            <person name="Bendahmane M."/>
        </authorList>
    </citation>
    <scope>NUCLEOTIDE SEQUENCE [LARGE SCALE GENOMIC DNA]</scope>
    <source>
        <strain evidence="3">cv. Old Blush</strain>
    </source>
</reference>
<gene>
    <name evidence="2" type="ORF">RchiOBHm_Chr3g0473821</name>
</gene>
<sequence length="201" mass="22528">MKYEGKVVTIYFKYHSYSHHPHSFTTFKTKVLSPGFDKTGAMGNCLVLQQNVTKIMKPDGKVLEYRASIKVYQVLSEFSGHAISEATPVYQHLRPDTKLLGGRLYYLVPLPLPSEKASQKKVRFSTDPEGEAQQETKVVRIKLVISKKQLQEMLGKGGVSVDDMVSRIQCQTSTDKKTNSSDNDGSCEGWKPVLESIPEVN</sequence>
<evidence type="ECO:0000313" key="3">
    <source>
        <dbReference type="Proteomes" id="UP000238479"/>
    </source>
</evidence>
<evidence type="ECO:0000313" key="2">
    <source>
        <dbReference type="EMBL" id="PRQ43948.1"/>
    </source>
</evidence>
<dbReference type="InterPro" id="IPR025322">
    <property type="entry name" value="PADRE_dom"/>
</dbReference>
<organism evidence="2 3">
    <name type="scientific">Rosa chinensis</name>
    <name type="common">China rose</name>
    <dbReference type="NCBI Taxonomy" id="74649"/>
    <lineage>
        <taxon>Eukaryota</taxon>
        <taxon>Viridiplantae</taxon>
        <taxon>Streptophyta</taxon>
        <taxon>Embryophyta</taxon>
        <taxon>Tracheophyta</taxon>
        <taxon>Spermatophyta</taxon>
        <taxon>Magnoliopsida</taxon>
        <taxon>eudicotyledons</taxon>
        <taxon>Gunneridae</taxon>
        <taxon>Pentapetalae</taxon>
        <taxon>rosids</taxon>
        <taxon>fabids</taxon>
        <taxon>Rosales</taxon>
        <taxon>Rosaceae</taxon>
        <taxon>Rosoideae</taxon>
        <taxon>Rosoideae incertae sedis</taxon>
        <taxon>Rosa</taxon>
    </lineage>
</organism>
<dbReference type="PANTHER" id="PTHR33148">
    <property type="entry name" value="PLASTID MOVEMENT IMPAIRED PROTEIN-RELATED"/>
    <property type="match status" value="1"/>
</dbReference>
<comment type="caution">
    <text evidence="2">The sequence shown here is derived from an EMBL/GenBank/DDBJ whole genome shotgun (WGS) entry which is preliminary data.</text>
</comment>
<dbReference type="Gramene" id="PRQ43948">
    <property type="protein sequence ID" value="PRQ43948"/>
    <property type="gene ID" value="RchiOBHm_Chr3g0473821"/>
</dbReference>
<dbReference type="AlphaFoldDB" id="A0A2P6RBZ6"/>
<feature type="region of interest" description="Disordered" evidence="1">
    <location>
        <begin position="172"/>
        <end position="201"/>
    </location>
</feature>
<proteinExistence type="predicted"/>
<accession>A0A2P6RBZ6</accession>
<dbReference type="STRING" id="74649.A0A2P6RBZ6"/>
<evidence type="ECO:0008006" key="4">
    <source>
        <dbReference type="Google" id="ProtNLM"/>
    </source>
</evidence>
<evidence type="ECO:0000256" key="1">
    <source>
        <dbReference type="SAM" id="MobiDB-lite"/>
    </source>
</evidence>
<dbReference type="Pfam" id="PF14009">
    <property type="entry name" value="PADRE"/>
    <property type="match status" value="1"/>
</dbReference>
<dbReference type="PANTHER" id="PTHR33148:SF46">
    <property type="entry name" value="EMB|CAB85509.1"/>
    <property type="match status" value="1"/>
</dbReference>
<name>A0A2P6RBZ6_ROSCH</name>
<protein>
    <recommendedName>
        <fullName evidence="4">DUF4228 domain protein</fullName>
    </recommendedName>
</protein>
<dbReference type="Proteomes" id="UP000238479">
    <property type="component" value="Chromosome 3"/>
</dbReference>
<dbReference type="OMA" id="HEMVYRT"/>
<keyword evidence="3" id="KW-1185">Reference proteome</keyword>